<sequence length="345" mass="36863">MTALLIVGHGTRDPEGAADFRAFVERVARRAPNPVDGGFIELSAPPVGEAVTRLVEAGQRRLAAVPLVLVAAGHAKGDIPGSLNRERLRHPGLSFSYGRPLGVHPTILALLEARLDAVLPRAERADAAVLLVGRGSTDPDANAEVYRAARLLWEGRGIGMVETAFVSLAHPSVAEGLERCRRLGAKRIVVLPYFLFRGVLPDRIVEQSAGYDVAPVIGDCDELADLVLERYAEAVAGDIRMNCDTCVYRIAMPGFEDKVGAAQAPHHHPDEDGHGHDHGHSHGNGHGADHDHDHGADHDHDHHHCEHHGPSHSHDPGSNHDPDPGQGPDPALSSSHDSDRAPAHG</sequence>
<dbReference type="CDD" id="cd03414">
    <property type="entry name" value="CbiX_SirB_C"/>
    <property type="match status" value="1"/>
</dbReference>
<dbReference type="SUPFAM" id="SSF53800">
    <property type="entry name" value="Chelatase"/>
    <property type="match status" value="1"/>
</dbReference>
<organism evidence="4 5">
    <name type="scientific">Catenulispora yoronensis</name>
    <dbReference type="NCBI Taxonomy" id="450799"/>
    <lineage>
        <taxon>Bacteria</taxon>
        <taxon>Bacillati</taxon>
        <taxon>Actinomycetota</taxon>
        <taxon>Actinomycetes</taxon>
        <taxon>Catenulisporales</taxon>
        <taxon>Catenulisporaceae</taxon>
        <taxon>Catenulispora</taxon>
    </lineage>
</organism>
<evidence type="ECO:0000256" key="1">
    <source>
        <dbReference type="ARBA" id="ARBA00022723"/>
    </source>
</evidence>
<dbReference type="EMBL" id="BAAAQN010000039">
    <property type="protein sequence ID" value="GAA2045708.1"/>
    <property type="molecule type" value="Genomic_DNA"/>
</dbReference>
<protein>
    <submittedName>
        <fullName evidence="4">CbiX/SirB N-terminal domain-containing protein</fullName>
    </submittedName>
</protein>
<proteinExistence type="predicted"/>
<gene>
    <name evidence="4" type="ORF">GCM10009839_57280</name>
</gene>
<name>A0ABN2UYN6_9ACTN</name>
<feature type="compositionally biased region" description="Basic and acidic residues" evidence="3">
    <location>
        <begin position="336"/>
        <end position="345"/>
    </location>
</feature>
<dbReference type="Gene3D" id="3.40.50.1400">
    <property type="match status" value="2"/>
</dbReference>
<dbReference type="Proteomes" id="UP001500751">
    <property type="component" value="Unassembled WGS sequence"/>
</dbReference>
<feature type="compositionally biased region" description="Basic and acidic residues" evidence="3">
    <location>
        <begin position="287"/>
        <end position="323"/>
    </location>
</feature>
<reference evidence="4 5" key="1">
    <citation type="journal article" date="2019" name="Int. J. Syst. Evol. Microbiol.">
        <title>The Global Catalogue of Microorganisms (GCM) 10K type strain sequencing project: providing services to taxonomists for standard genome sequencing and annotation.</title>
        <authorList>
            <consortium name="The Broad Institute Genomics Platform"/>
            <consortium name="The Broad Institute Genome Sequencing Center for Infectious Disease"/>
            <person name="Wu L."/>
            <person name="Ma J."/>
        </authorList>
    </citation>
    <scope>NUCLEOTIDE SEQUENCE [LARGE SCALE GENOMIC DNA]</scope>
    <source>
        <strain evidence="4 5">JCM 16014</strain>
    </source>
</reference>
<evidence type="ECO:0000256" key="3">
    <source>
        <dbReference type="SAM" id="MobiDB-lite"/>
    </source>
</evidence>
<dbReference type="InterPro" id="IPR050963">
    <property type="entry name" value="Sirohydro_Cobaltochel/CbiX"/>
</dbReference>
<keyword evidence="2" id="KW-0456">Lyase</keyword>
<keyword evidence="1" id="KW-0479">Metal-binding</keyword>
<dbReference type="InterPro" id="IPR002762">
    <property type="entry name" value="CbiX-like"/>
</dbReference>
<comment type="caution">
    <text evidence="4">The sequence shown here is derived from an EMBL/GenBank/DDBJ whole genome shotgun (WGS) entry which is preliminary data.</text>
</comment>
<evidence type="ECO:0000256" key="2">
    <source>
        <dbReference type="ARBA" id="ARBA00023239"/>
    </source>
</evidence>
<evidence type="ECO:0000313" key="4">
    <source>
        <dbReference type="EMBL" id="GAA2045708.1"/>
    </source>
</evidence>
<feature type="region of interest" description="Disordered" evidence="3">
    <location>
        <begin position="260"/>
        <end position="345"/>
    </location>
</feature>
<evidence type="ECO:0000313" key="5">
    <source>
        <dbReference type="Proteomes" id="UP001500751"/>
    </source>
</evidence>
<accession>A0ABN2UYN6</accession>
<dbReference type="Pfam" id="PF01903">
    <property type="entry name" value="CbiX"/>
    <property type="match status" value="2"/>
</dbReference>
<dbReference type="PANTHER" id="PTHR33542">
    <property type="entry name" value="SIROHYDROCHLORIN FERROCHELATASE, CHLOROPLASTIC"/>
    <property type="match status" value="1"/>
</dbReference>
<keyword evidence="5" id="KW-1185">Reference proteome</keyword>
<dbReference type="CDD" id="cd03416">
    <property type="entry name" value="CbiX_SirB_N"/>
    <property type="match status" value="1"/>
</dbReference>
<dbReference type="PANTHER" id="PTHR33542:SF3">
    <property type="entry name" value="SIROHYDROCHLORIN FERROCHELATASE, CHLOROPLASTIC"/>
    <property type="match status" value="1"/>
</dbReference>
<feature type="compositionally biased region" description="Basic and acidic residues" evidence="3">
    <location>
        <begin position="267"/>
        <end position="280"/>
    </location>
</feature>